<dbReference type="Gene3D" id="2.40.330.10">
    <property type="entry name" value="DNA-binding pseudobarrel domain"/>
    <property type="match status" value="1"/>
</dbReference>
<keyword evidence="2" id="KW-0805">Transcription regulation</keyword>
<name>A0ABC8SV03_9AQUA</name>
<dbReference type="CDD" id="cd10017">
    <property type="entry name" value="B3_DNA"/>
    <property type="match status" value="1"/>
</dbReference>
<evidence type="ECO:0000256" key="3">
    <source>
        <dbReference type="ARBA" id="ARBA00023125"/>
    </source>
</evidence>
<reference evidence="7 8" key="1">
    <citation type="submission" date="2024-02" db="EMBL/GenBank/DDBJ databases">
        <authorList>
            <person name="Vignale AGUSTIN F."/>
            <person name="Sosa J E."/>
            <person name="Modenutti C."/>
        </authorList>
    </citation>
    <scope>NUCLEOTIDE SEQUENCE [LARGE SCALE GENOMIC DNA]</scope>
</reference>
<dbReference type="Proteomes" id="UP001642360">
    <property type="component" value="Unassembled WGS sequence"/>
</dbReference>
<proteinExistence type="predicted"/>
<comment type="caution">
    <text evidence="7">The sequence shown here is derived from an EMBL/GenBank/DDBJ whole genome shotgun (WGS) entry which is preliminary data.</text>
</comment>
<dbReference type="Pfam" id="PF02362">
    <property type="entry name" value="B3"/>
    <property type="match status" value="1"/>
</dbReference>
<dbReference type="AlphaFoldDB" id="A0ABC8SV03"/>
<evidence type="ECO:0000256" key="2">
    <source>
        <dbReference type="ARBA" id="ARBA00023015"/>
    </source>
</evidence>
<organism evidence="7 8">
    <name type="scientific">Ilex paraguariensis</name>
    <name type="common">yerba mate</name>
    <dbReference type="NCBI Taxonomy" id="185542"/>
    <lineage>
        <taxon>Eukaryota</taxon>
        <taxon>Viridiplantae</taxon>
        <taxon>Streptophyta</taxon>
        <taxon>Embryophyta</taxon>
        <taxon>Tracheophyta</taxon>
        <taxon>Spermatophyta</taxon>
        <taxon>Magnoliopsida</taxon>
        <taxon>eudicotyledons</taxon>
        <taxon>Gunneridae</taxon>
        <taxon>Pentapetalae</taxon>
        <taxon>asterids</taxon>
        <taxon>campanulids</taxon>
        <taxon>Aquifoliales</taxon>
        <taxon>Aquifoliaceae</taxon>
        <taxon>Ilex</taxon>
    </lineage>
</organism>
<dbReference type="InterPro" id="IPR015300">
    <property type="entry name" value="DNA-bd_pseudobarrel_sf"/>
</dbReference>
<evidence type="ECO:0000313" key="7">
    <source>
        <dbReference type="EMBL" id="CAK9159645.1"/>
    </source>
</evidence>
<keyword evidence="4" id="KW-0804">Transcription</keyword>
<dbReference type="GO" id="GO:0003677">
    <property type="term" value="F:DNA binding"/>
    <property type="evidence" value="ECO:0007669"/>
    <property type="project" value="UniProtKB-KW"/>
</dbReference>
<comment type="subcellular location">
    <subcellularLocation>
        <location evidence="1">Nucleus</location>
    </subcellularLocation>
</comment>
<keyword evidence="8" id="KW-1185">Reference proteome</keyword>
<keyword evidence="3" id="KW-0238">DNA-binding</keyword>
<evidence type="ECO:0000256" key="4">
    <source>
        <dbReference type="ARBA" id="ARBA00023163"/>
    </source>
</evidence>
<dbReference type="InterPro" id="IPR003340">
    <property type="entry name" value="B3_DNA-bd"/>
</dbReference>
<dbReference type="SMART" id="SM01019">
    <property type="entry name" value="B3"/>
    <property type="match status" value="1"/>
</dbReference>
<evidence type="ECO:0000259" key="6">
    <source>
        <dbReference type="SMART" id="SM01019"/>
    </source>
</evidence>
<dbReference type="SUPFAM" id="SSF101936">
    <property type="entry name" value="DNA-binding pseudobarrel domain"/>
    <property type="match status" value="1"/>
</dbReference>
<keyword evidence="5" id="KW-0539">Nucleus</keyword>
<evidence type="ECO:0000256" key="5">
    <source>
        <dbReference type="ARBA" id="ARBA00023242"/>
    </source>
</evidence>
<sequence length="134" mass="15626">MQATEHIIPQAQHTQRTRFGTWTMAGYTFCFEKKLSSNDISRNLEIPNGALDLPPGNAIMHVLDPNGDTTWEFKCSTRSNGRRLMTYQWIDFTKKKELGPDDILRFYRWTNGDGYFMELERHSIRLFGVTIYIG</sequence>
<accession>A0ABC8SV03</accession>
<evidence type="ECO:0000313" key="8">
    <source>
        <dbReference type="Proteomes" id="UP001642360"/>
    </source>
</evidence>
<feature type="domain" description="TF-B3" evidence="6">
    <location>
        <begin position="31"/>
        <end position="123"/>
    </location>
</feature>
<dbReference type="EMBL" id="CAUOFW020003391">
    <property type="protein sequence ID" value="CAK9159645.1"/>
    <property type="molecule type" value="Genomic_DNA"/>
</dbReference>
<evidence type="ECO:0000256" key="1">
    <source>
        <dbReference type="ARBA" id="ARBA00004123"/>
    </source>
</evidence>
<dbReference type="GO" id="GO:0005634">
    <property type="term" value="C:nucleus"/>
    <property type="evidence" value="ECO:0007669"/>
    <property type="project" value="UniProtKB-SubCell"/>
</dbReference>
<gene>
    <name evidence="7" type="ORF">ILEXP_LOCUS28349</name>
</gene>
<protein>
    <recommendedName>
        <fullName evidence="6">TF-B3 domain-containing protein</fullName>
    </recommendedName>
</protein>